<gene>
    <name evidence="1" type="ORF">METZ01_LOCUS386234</name>
</gene>
<dbReference type="AlphaFoldDB" id="A0A382UGM7"/>
<feature type="non-terminal residue" evidence="1">
    <location>
        <position position="28"/>
    </location>
</feature>
<dbReference type="EMBL" id="UINC01144084">
    <property type="protein sequence ID" value="SVD33380.1"/>
    <property type="molecule type" value="Genomic_DNA"/>
</dbReference>
<organism evidence="1">
    <name type="scientific">marine metagenome</name>
    <dbReference type="NCBI Taxonomy" id="408172"/>
    <lineage>
        <taxon>unclassified sequences</taxon>
        <taxon>metagenomes</taxon>
        <taxon>ecological metagenomes</taxon>
    </lineage>
</organism>
<accession>A0A382UGM7</accession>
<reference evidence="1" key="1">
    <citation type="submission" date="2018-05" db="EMBL/GenBank/DDBJ databases">
        <authorList>
            <person name="Lanie J.A."/>
            <person name="Ng W.-L."/>
            <person name="Kazmierczak K.M."/>
            <person name="Andrzejewski T.M."/>
            <person name="Davidsen T.M."/>
            <person name="Wayne K.J."/>
            <person name="Tettelin H."/>
            <person name="Glass J.I."/>
            <person name="Rusch D."/>
            <person name="Podicherti R."/>
            <person name="Tsui H.-C.T."/>
            <person name="Winkler M.E."/>
        </authorList>
    </citation>
    <scope>NUCLEOTIDE SEQUENCE</scope>
</reference>
<proteinExistence type="predicted"/>
<sequence length="28" mass="3333">YAYRILYGGSSKLKDFYHLFICNLGYKV</sequence>
<evidence type="ECO:0000313" key="1">
    <source>
        <dbReference type="EMBL" id="SVD33380.1"/>
    </source>
</evidence>
<protein>
    <submittedName>
        <fullName evidence="1">Uncharacterized protein</fullName>
    </submittedName>
</protein>
<feature type="non-terminal residue" evidence="1">
    <location>
        <position position="1"/>
    </location>
</feature>
<name>A0A382UGM7_9ZZZZ</name>